<dbReference type="Pfam" id="PF14501">
    <property type="entry name" value="HATPase_c_5"/>
    <property type="match status" value="1"/>
</dbReference>
<dbReference type="RefSeq" id="WP_013496912.1">
    <property type="nucleotide sequence ID" value="NC_014833.1"/>
</dbReference>
<dbReference type="Gene3D" id="3.30.565.10">
    <property type="entry name" value="Histidine kinase-like ATPase, C-terminal domain"/>
    <property type="match status" value="1"/>
</dbReference>
<proteinExistence type="predicted"/>
<dbReference type="eggNOG" id="COG3290">
    <property type="taxonomic scope" value="Bacteria"/>
</dbReference>
<dbReference type="PANTHER" id="PTHR40448">
    <property type="entry name" value="TWO-COMPONENT SENSOR HISTIDINE KINASE"/>
    <property type="match status" value="1"/>
</dbReference>
<dbReference type="InterPro" id="IPR036890">
    <property type="entry name" value="HATPase_C_sf"/>
</dbReference>
<dbReference type="AlphaFoldDB" id="E6UCC8"/>
<reference evidence="2 3" key="1">
    <citation type="journal article" date="2011" name="J. Bacteriol.">
        <title>Complete genome of the cellulolytic ruminal bacterium Ruminococcus albus 7.</title>
        <authorList>
            <person name="Suen G."/>
            <person name="Stevenson D.M."/>
            <person name="Bruce D.C."/>
            <person name="Chertkov O."/>
            <person name="Copeland A."/>
            <person name="Cheng J.F."/>
            <person name="Detter C."/>
            <person name="Detter J.C."/>
            <person name="Goodwin L.A."/>
            <person name="Han C.S."/>
            <person name="Hauser L.J."/>
            <person name="Ivanova N.N."/>
            <person name="Kyrpides N.C."/>
            <person name="Land M.L."/>
            <person name="Lapidus A."/>
            <person name="Lucas S."/>
            <person name="Ovchinnikova G."/>
            <person name="Pitluck S."/>
            <person name="Tapia R."/>
            <person name="Woyke T."/>
            <person name="Boyum J."/>
            <person name="Mead D."/>
            <person name="Weimer P.J."/>
        </authorList>
    </citation>
    <scope>NUCLEOTIDE SEQUENCE [LARGE SCALE GENOMIC DNA]</scope>
    <source>
        <strain evidence="3">ATCC 27210 / DSM 20455 / JCM 14654 / NCDO 2250 / 7</strain>
    </source>
</reference>
<evidence type="ECO:0000259" key="1">
    <source>
        <dbReference type="Pfam" id="PF14501"/>
    </source>
</evidence>
<dbReference type="CDD" id="cd16935">
    <property type="entry name" value="HATPase_AgrC-ComD-like"/>
    <property type="match status" value="1"/>
</dbReference>
<dbReference type="GO" id="GO:0005524">
    <property type="term" value="F:ATP binding"/>
    <property type="evidence" value="ECO:0007669"/>
    <property type="project" value="UniProtKB-KW"/>
</dbReference>
<dbReference type="OrthoDB" id="1656061at2"/>
<name>E6UCC8_RUMA7</name>
<keyword evidence="2" id="KW-0547">Nucleotide-binding</keyword>
<evidence type="ECO:0000313" key="3">
    <source>
        <dbReference type="Proteomes" id="UP000006919"/>
    </source>
</evidence>
<gene>
    <name evidence="2" type="ordered locus">Rumal_0163</name>
</gene>
<dbReference type="InterPro" id="IPR032834">
    <property type="entry name" value="NatK-like_C"/>
</dbReference>
<organism evidence="2 3">
    <name type="scientific">Ruminococcus albus (strain ATCC 27210 / DSM 20455 / JCM 14654 / NCDO 2250 / 7)</name>
    <dbReference type="NCBI Taxonomy" id="697329"/>
    <lineage>
        <taxon>Bacteria</taxon>
        <taxon>Bacillati</taxon>
        <taxon>Bacillota</taxon>
        <taxon>Clostridia</taxon>
        <taxon>Eubacteriales</taxon>
        <taxon>Oscillospiraceae</taxon>
        <taxon>Ruminococcus</taxon>
    </lineage>
</organism>
<dbReference type="GO" id="GO:0042802">
    <property type="term" value="F:identical protein binding"/>
    <property type="evidence" value="ECO:0007669"/>
    <property type="project" value="TreeGrafter"/>
</dbReference>
<dbReference type="STRING" id="697329.Rumal_0163"/>
<protein>
    <submittedName>
        <fullName evidence="2">ATP-binding region ATPase domain protein</fullName>
    </submittedName>
</protein>
<dbReference type="Proteomes" id="UP000006919">
    <property type="component" value="Chromosome"/>
</dbReference>
<dbReference type="EMBL" id="CP002403">
    <property type="protein sequence ID" value="ADU20720.1"/>
    <property type="molecule type" value="Genomic_DNA"/>
</dbReference>
<dbReference type="PANTHER" id="PTHR40448:SF1">
    <property type="entry name" value="TWO-COMPONENT SENSOR HISTIDINE KINASE"/>
    <property type="match status" value="1"/>
</dbReference>
<evidence type="ECO:0000313" key="2">
    <source>
        <dbReference type="EMBL" id="ADU20720.1"/>
    </source>
</evidence>
<dbReference type="KEGG" id="ral:Rumal_0163"/>
<dbReference type="SUPFAM" id="SSF55874">
    <property type="entry name" value="ATPase domain of HSP90 chaperone/DNA topoisomerase II/histidine kinase"/>
    <property type="match status" value="1"/>
</dbReference>
<dbReference type="HOGENOM" id="CLU_2119312_0_0_9"/>
<accession>E6UCC8</accession>
<feature type="domain" description="Sensor histidine kinase NatK-like C-terminal" evidence="1">
    <location>
        <begin position="8"/>
        <end position="106"/>
    </location>
</feature>
<keyword evidence="2" id="KW-0067">ATP-binding</keyword>
<sequence length="114" mass="12753">MISEKVSAFDICTILSNALDNSIEACRRLKSAEDRYIDVNCVLKNDMQMICISNPSDTDDPDLKTSKDNKNEHGFGLYNIKKTVDSLDGTVNISQTSPVFVLDVMFRIKMPETA</sequence>